<evidence type="ECO:0000313" key="1">
    <source>
        <dbReference type="EMBL" id="TGY95993.1"/>
    </source>
</evidence>
<dbReference type="EMBL" id="SRYA01000021">
    <property type="protein sequence ID" value="TGY95993.1"/>
    <property type="molecule type" value="Genomic_DNA"/>
</dbReference>
<evidence type="ECO:0000313" key="2">
    <source>
        <dbReference type="Proteomes" id="UP000304953"/>
    </source>
</evidence>
<organism evidence="1 2">
    <name type="scientific">Petralouisia muris</name>
    <dbReference type="NCBI Taxonomy" id="3032872"/>
    <lineage>
        <taxon>Bacteria</taxon>
        <taxon>Bacillati</taxon>
        <taxon>Bacillota</taxon>
        <taxon>Clostridia</taxon>
        <taxon>Lachnospirales</taxon>
        <taxon>Lachnospiraceae</taxon>
        <taxon>Petralouisia</taxon>
    </lineage>
</organism>
<accession>A0AC61RVT8</accession>
<sequence>MELAENRRPKMKKIKKQTSKSAKSSKRQNQEQSLQKLLVSQVTRLFLMSVIALILVSGVFMYFSNMNTLHEMANVALNSTSSAVEQTLHTLEVNALNVASLETIRDTGASKKEKLEAMENVRTQNNYDEVGFVELNGQGYSNYGDFDFNDQLHFQAASKGEVFVGEPIINRLNGDIIIISGAPVYNDDKIVGTVYIVDLVASVNDKIGEITFGKTGFAYIVNKEGTVIFHKDPQKIADQSNAITQTDGKNPSLAKATEKILSRTEDGTMTYWQNGKMMFAAYCPVKGHEDWRLIITAPNREFTSMVLISVLVNSAIGFLLLAGNISLMTRKIRDIINPVDSVTERLVKLAEGDLKTPVEIINTGNELAILSNNLNETIQSLNLYISDITRVLSQLSDGNLDIQTEASFTGDFVSLKESIDTIVRSLNETMTQMNSAADLVADHSDGTSQGAKNLADSTTDQASVLEELTASIASVSEQVRLTADNASRANLRSLEAEKNAEACNQQMQSMIHAMSDIKAGSAKIGDIIKSIEDIAEQTNLLSLNAAIEAARAGEAGRGFSVVAQEVRSLAEESAKAAQNTAKLIIKSIETVENGTNIVNETAESLTQVVNNTIEINSIIADIADAAGEQAAAIEQINTGFEQMSDAVTINSMTARESASSSEELAAQAQNLKGLIGRFSLKND</sequence>
<name>A0AC61RVT8_9FIRM</name>
<reference evidence="1" key="1">
    <citation type="submission" date="2019-04" db="EMBL/GenBank/DDBJ databases">
        <title>Microbes associate with the intestines of laboratory mice.</title>
        <authorList>
            <person name="Navarre W."/>
            <person name="Wong E."/>
            <person name="Huang K."/>
            <person name="Tropini C."/>
            <person name="Ng K."/>
            <person name="Yu B."/>
        </authorList>
    </citation>
    <scope>NUCLEOTIDE SEQUENCE</scope>
    <source>
        <strain evidence="1">NM01_1-7b</strain>
    </source>
</reference>
<gene>
    <name evidence="1" type="ORF">E5329_11785</name>
</gene>
<comment type="caution">
    <text evidence="1">The sequence shown here is derived from an EMBL/GenBank/DDBJ whole genome shotgun (WGS) entry which is preliminary data.</text>
</comment>
<dbReference type="Proteomes" id="UP000304953">
    <property type="component" value="Unassembled WGS sequence"/>
</dbReference>
<keyword evidence="2" id="KW-1185">Reference proteome</keyword>
<protein>
    <submittedName>
        <fullName evidence="1">Methyl-accepting chemotaxis protein</fullName>
    </submittedName>
</protein>
<proteinExistence type="predicted"/>